<evidence type="ECO:0000313" key="11">
    <source>
        <dbReference type="Proteomes" id="UP001230328"/>
    </source>
</evidence>
<dbReference type="PROSITE" id="PS50893">
    <property type="entry name" value="ABC_TRANSPORTER_2"/>
    <property type="match status" value="1"/>
</dbReference>
<dbReference type="PANTHER" id="PTHR43166:SF9">
    <property type="entry name" value="GLUTAMATE_ASPARTATE IMPORT ATP-BINDING PROTEIN GLTL"/>
    <property type="match status" value="1"/>
</dbReference>
<dbReference type="SUPFAM" id="SSF52540">
    <property type="entry name" value="P-loop containing nucleoside triphosphate hydrolases"/>
    <property type="match status" value="1"/>
</dbReference>
<keyword evidence="7" id="KW-0029">Amino-acid transport</keyword>
<dbReference type="Pfam" id="PF00005">
    <property type="entry name" value="ABC_tran"/>
    <property type="match status" value="1"/>
</dbReference>
<dbReference type="InterPro" id="IPR003593">
    <property type="entry name" value="AAA+_ATPase"/>
</dbReference>
<evidence type="ECO:0000256" key="8">
    <source>
        <dbReference type="ARBA" id="ARBA00023136"/>
    </source>
</evidence>
<feature type="domain" description="ABC transporter" evidence="9">
    <location>
        <begin position="24"/>
        <end position="261"/>
    </location>
</feature>
<gene>
    <name evidence="10" type="ORF">QF035_009157</name>
</gene>
<comment type="caution">
    <text evidence="10">The sequence shown here is derived from an EMBL/GenBank/DDBJ whole genome shotgun (WGS) entry which is preliminary data.</text>
</comment>
<evidence type="ECO:0000256" key="6">
    <source>
        <dbReference type="ARBA" id="ARBA00022840"/>
    </source>
</evidence>
<dbReference type="InterPro" id="IPR017871">
    <property type="entry name" value="ABC_transporter-like_CS"/>
</dbReference>
<organism evidence="10 11">
    <name type="scientific">Streptomyces umbrinus</name>
    <dbReference type="NCBI Taxonomy" id="67370"/>
    <lineage>
        <taxon>Bacteria</taxon>
        <taxon>Bacillati</taxon>
        <taxon>Actinomycetota</taxon>
        <taxon>Actinomycetes</taxon>
        <taxon>Kitasatosporales</taxon>
        <taxon>Streptomycetaceae</taxon>
        <taxon>Streptomyces</taxon>
        <taxon>Streptomyces phaeochromogenes group</taxon>
    </lineage>
</organism>
<name>A0ABU0T706_9ACTN</name>
<keyword evidence="11" id="KW-1185">Reference proteome</keyword>
<keyword evidence="3" id="KW-0813">Transport</keyword>
<dbReference type="SMART" id="SM00382">
    <property type="entry name" value="AAA"/>
    <property type="match status" value="1"/>
</dbReference>
<evidence type="ECO:0000256" key="7">
    <source>
        <dbReference type="ARBA" id="ARBA00022970"/>
    </source>
</evidence>
<dbReference type="InterPro" id="IPR030679">
    <property type="entry name" value="ABC_ATPase_HisP-typ"/>
</dbReference>
<evidence type="ECO:0000256" key="5">
    <source>
        <dbReference type="ARBA" id="ARBA00022741"/>
    </source>
</evidence>
<evidence type="ECO:0000256" key="2">
    <source>
        <dbReference type="ARBA" id="ARBA00005417"/>
    </source>
</evidence>
<dbReference type="RefSeq" id="WP_307527822.1">
    <property type="nucleotide sequence ID" value="NZ_JAUSZI010000002.1"/>
</dbReference>
<dbReference type="InterPro" id="IPR050086">
    <property type="entry name" value="MetN_ABC_transporter-like"/>
</dbReference>
<proteinExistence type="inferred from homology"/>
<dbReference type="PROSITE" id="PS00211">
    <property type="entry name" value="ABC_TRANSPORTER_1"/>
    <property type="match status" value="1"/>
</dbReference>
<protein>
    <submittedName>
        <fullName evidence="10">ABC-type polar amino acid transport system ATPase subunit</fullName>
    </submittedName>
</protein>
<keyword evidence="5" id="KW-0547">Nucleotide-binding</keyword>
<comment type="similarity">
    <text evidence="2">Belongs to the ABC transporter superfamily.</text>
</comment>
<comment type="subcellular location">
    <subcellularLocation>
        <location evidence="1">Cell membrane</location>
        <topology evidence="1">Peripheral membrane protein</topology>
    </subcellularLocation>
</comment>
<evidence type="ECO:0000259" key="9">
    <source>
        <dbReference type="PROSITE" id="PS50893"/>
    </source>
</evidence>
<evidence type="ECO:0000313" key="10">
    <source>
        <dbReference type="EMBL" id="MDQ1031575.1"/>
    </source>
</evidence>
<keyword evidence="4" id="KW-1003">Cell membrane</keyword>
<accession>A0ABU0T706</accession>
<reference evidence="10 11" key="1">
    <citation type="submission" date="2023-07" db="EMBL/GenBank/DDBJ databases">
        <title>Comparative genomics of wheat-associated soil bacteria to identify genetic determinants of phenazine resistance.</title>
        <authorList>
            <person name="Mouncey N."/>
        </authorList>
    </citation>
    <scope>NUCLEOTIDE SEQUENCE [LARGE SCALE GENOMIC DNA]</scope>
    <source>
        <strain evidence="10 11">V2I4</strain>
    </source>
</reference>
<dbReference type="PANTHER" id="PTHR43166">
    <property type="entry name" value="AMINO ACID IMPORT ATP-BINDING PROTEIN"/>
    <property type="match status" value="1"/>
</dbReference>
<dbReference type="EMBL" id="JAUSZI010000002">
    <property type="protein sequence ID" value="MDQ1031575.1"/>
    <property type="molecule type" value="Genomic_DNA"/>
</dbReference>
<evidence type="ECO:0000256" key="4">
    <source>
        <dbReference type="ARBA" id="ARBA00022475"/>
    </source>
</evidence>
<sequence length="268" mass="29173">MTEPVTTTKTTEPTAESPAPDAVVRIDGLSKSFDGRLVLDDVHLEVGRGRIVSVIGQSGGGKTTLMRCVNLLERPDKGTVEVAGEIVHQGGRTVCRDLARLRRTVGMVFQRFHLFPHLTAVENVVLAQRKAGIPEQEALERAVALLRRVKVAHRALAHPDQLSGGEQQRVAIARALALKPEVLLFDEPTSSLDPEATREVLSVMRELAADGMTMLLVTHELPFAREVADHVVFVDGGRIVEEGRPEDVLDSPAQARTREFLASYGTAS</sequence>
<keyword evidence="8" id="KW-0472">Membrane</keyword>
<dbReference type="Gene3D" id="3.40.50.300">
    <property type="entry name" value="P-loop containing nucleotide triphosphate hydrolases"/>
    <property type="match status" value="1"/>
</dbReference>
<dbReference type="Proteomes" id="UP001230328">
    <property type="component" value="Unassembled WGS sequence"/>
</dbReference>
<evidence type="ECO:0000256" key="1">
    <source>
        <dbReference type="ARBA" id="ARBA00004202"/>
    </source>
</evidence>
<evidence type="ECO:0000256" key="3">
    <source>
        <dbReference type="ARBA" id="ARBA00022448"/>
    </source>
</evidence>
<dbReference type="PIRSF" id="PIRSF039085">
    <property type="entry name" value="ABC_ATPase_HisP"/>
    <property type="match status" value="1"/>
</dbReference>
<keyword evidence="6" id="KW-0067">ATP-binding</keyword>
<dbReference type="InterPro" id="IPR003439">
    <property type="entry name" value="ABC_transporter-like_ATP-bd"/>
</dbReference>
<dbReference type="InterPro" id="IPR027417">
    <property type="entry name" value="P-loop_NTPase"/>
</dbReference>